<keyword evidence="3 5" id="KW-0067">ATP-binding</keyword>
<dbReference type="PROSITE" id="PS01036">
    <property type="entry name" value="HSP70_3"/>
    <property type="match status" value="1"/>
</dbReference>
<dbReference type="PANTHER" id="PTHR19375">
    <property type="entry name" value="HEAT SHOCK PROTEIN 70KDA"/>
    <property type="match status" value="1"/>
</dbReference>
<reference evidence="6 7" key="1">
    <citation type="submission" date="2019-03" db="EMBL/GenBank/DDBJ databases">
        <title>Genomic Encyclopedia of Type Strains, Phase IV (KMG-IV): sequencing the most valuable type-strain genomes for metagenomic binning, comparative biology and taxonomic classification.</title>
        <authorList>
            <person name="Goeker M."/>
        </authorList>
    </citation>
    <scope>NUCLEOTIDE SEQUENCE [LARGE SCALE GENOMIC DNA]</scope>
    <source>
        <strain evidence="6 7">DSM 21667</strain>
    </source>
</reference>
<gene>
    <name evidence="6" type="ORF">DFR29_11465</name>
</gene>
<name>A0A4R6YQ83_9GAMM</name>
<dbReference type="Gene3D" id="3.30.420.40">
    <property type="match status" value="2"/>
</dbReference>
<dbReference type="SUPFAM" id="SSF53067">
    <property type="entry name" value="Actin-like ATPase domain"/>
    <property type="match status" value="2"/>
</dbReference>
<dbReference type="Gene3D" id="3.90.640.10">
    <property type="entry name" value="Actin, Chain A, domain 4"/>
    <property type="match status" value="1"/>
</dbReference>
<dbReference type="Pfam" id="PF00012">
    <property type="entry name" value="HSP70"/>
    <property type="match status" value="1"/>
</dbReference>
<dbReference type="InterPro" id="IPR043129">
    <property type="entry name" value="ATPase_NBD"/>
</dbReference>
<keyword evidence="2 5" id="KW-0547">Nucleotide-binding</keyword>
<keyword evidence="4" id="KW-0143">Chaperone</keyword>
<evidence type="ECO:0000256" key="3">
    <source>
        <dbReference type="ARBA" id="ARBA00022840"/>
    </source>
</evidence>
<dbReference type="PRINTS" id="PR00301">
    <property type="entry name" value="HEATSHOCK70"/>
</dbReference>
<dbReference type="SUPFAM" id="SSF100920">
    <property type="entry name" value="Heat shock protein 70kD (HSP70), peptide-binding domain"/>
    <property type="match status" value="1"/>
</dbReference>
<evidence type="ECO:0000313" key="7">
    <source>
        <dbReference type="Proteomes" id="UP000295293"/>
    </source>
</evidence>
<evidence type="ECO:0000256" key="1">
    <source>
        <dbReference type="ARBA" id="ARBA00007381"/>
    </source>
</evidence>
<dbReference type="Proteomes" id="UP000295293">
    <property type="component" value="Unassembled WGS sequence"/>
</dbReference>
<dbReference type="OrthoDB" id="9766019at2"/>
<keyword evidence="7" id="KW-1185">Reference proteome</keyword>
<evidence type="ECO:0000256" key="2">
    <source>
        <dbReference type="ARBA" id="ARBA00022741"/>
    </source>
</evidence>
<dbReference type="PROSITE" id="PS00329">
    <property type="entry name" value="HSP70_2"/>
    <property type="match status" value="1"/>
</dbReference>
<dbReference type="Gene3D" id="2.60.34.10">
    <property type="entry name" value="Substrate Binding Domain Of DNAk, Chain A, domain 1"/>
    <property type="match status" value="1"/>
</dbReference>
<dbReference type="GO" id="GO:0140662">
    <property type="term" value="F:ATP-dependent protein folding chaperone"/>
    <property type="evidence" value="ECO:0007669"/>
    <property type="project" value="InterPro"/>
</dbReference>
<dbReference type="FunFam" id="3.30.420.40:FF:000071">
    <property type="entry name" value="Molecular chaperone DnaK"/>
    <property type="match status" value="1"/>
</dbReference>
<dbReference type="GO" id="GO:0005524">
    <property type="term" value="F:ATP binding"/>
    <property type="evidence" value="ECO:0007669"/>
    <property type="project" value="UniProtKB-KW"/>
</dbReference>
<comment type="similarity">
    <text evidence="1 5">Belongs to the heat shock protein 70 family.</text>
</comment>
<dbReference type="RefSeq" id="WP_133820503.1">
    <property type="nucleotide sequence ID" value="NZ_SNZH01000014.1"/>
</dbReference>
<dbReference type="PROSITE" id="PS00297">
    <property type="entry name" value="HSP70_1"/>
    <property type="match status" value="1"/>
</dbReference>
<dbReference type="AlphaFoldDB" id="A0A4R6YQ83"/>
<dbReference type="InterPro" id="IPR018181">
    <property type="entry name" value="Heat_shock_70_CS"/>
</dbReference>
<dbReference type="InterPro" id="IPR029047">
    <property type="entry name" value="HSP70_peptide-bd_sf"/>
</dbReference>
<dbReference type="InterPro" id="IPR013126">
    <property type="entry name" value="Hsp_70_fam"/>
</dbReference>
<evidence type="ECO:0000256" key="4">
    <source>
        <dbReference type="ARBA" id="ARBA00023186"/>
    </source>
</evidence>
<accession>A0A4R6YQ83</accession>
<protein>
    <submittedName>
        <fullName evidence="6">Molecular chaperone HscC</fullName>
    </submittedName>
</protein>
<organism evidence="6 7">
    <name type="scientific">Tahibacter aquaticus</name>
    <dbReference type="NCBI Taxonomy" id="520092"/>
    <lineage>
        <taxon>Bacteria</taxon>
        <taxon>Pseudomonadati</taxon>
        <taxon>Pseudomonadota</taxon>
        <taxon>Gammaproteobacteria</taxon>
        <taxon>Lysobacterales</taxon>
        <taxon>Rhodanobacteraceae</taxon>
        <taxon>Tahibacter</taxon>
    </lineage>
</organism>
<comment type="caution">
    <text evidence="6">The sequence shown here is derived from an EMBL/GenBank/DDBJ whole genome shotgun (WGS) entry which is preliminary data.</text>
</comment>
<proteinExistence type="inferred from homology"/>
<evidence type="ECO:0000256" key="5">
    <source>
        <dbReference type="RuleBase" id="RU003322"/>
    </source>
</evidence>
<dbReference type="EMBL" id="SNZH01000014">
    <property type="protein sequence ID" value="TDR40013.1"/>
    <property type="molecule type" value="Genomic_DNA"/>
</dbReference>
<evidence type="ECO:0000313" key="6">
    <source>
        <dbReference type="EMBL" id="TDR40013.1"/>
    </source>
</evidence>
<sequence length="568" mass="62575">MIVGIDLGTTHSLIGYWSEDGSRLLPNALGELLTPSVVGVTDNDEILVGRSALEQLPLRPERTVAAFKRYMGSARETRLGKRGYRPEELSALVLKSLLADVKAQTGELPREAVVSVPAYFSDAQRKATRNAAEIAGIKVERLINEPTAAALAYGLQEKHDEAKFLVLDLGGGTFDVSLLESFDGVMEVHASAGDNFLGGEDFVDLLLEAALRELRVDAAGLQPGTRATLRARLERLKCQLSQHGEAHAALPLGDRTQDWSISEARFEQLAQPLLARMRAPIERALRDSGTRPQELDQIVLVGGASRMPMVSRLVTRMFGRLPLRHIHPDQTVALGACAMAGMKSRDHAFREIVMTDVCPYTLGIEISQTDSHQHVHHGLFSPIIERNTVIPASRVARYSPMRDFQAQLELNVYQGESPEVAQNVFLGKLEIPLPSRRAGENPIDVRFTYDVNGLLEVQALVVSTRSEHQLVIEQNPGLLKPEEIQRRLAELAALKVHPREQQANLALLTRAGRLYEEHTAALRQEIGAGLLQFKAALETQQPRQIEAARRYLGALLDQIEGESSPLPP</sequence>